<proteinExistence type="predicted"/>
<feature type="domain" description="Sieve element occlusion N-terminal" evidence="2">
    <location>
        <begin position="25"/>
        <end position="299"/>
    </location>
</feature>
<dbReference type="PANTHER" id="PTHR33232:SF9">
    <property type="entry name" value="PROTEIN SIEVE ELEMENT OCCLUSION B"/>
    <property type="match status" value="1"/>
</dbReference>
<evidence type="ECO:0000313" key="4">
    <source>
        <dbReference type="EMBL" id="KAL0360157.1"/>
    </source>
</evidence>
<accession>A0AAW2PXE5</accession>
<dbReference type="EMBL" id="JACGWJ010000016">
    <property type="protein sequence ID" value="KAL0360157.1"/>
    <property type="molecule type" value="Genomic_DNA"/>
</dbReference>
<reference evidence="4" key="2">
    <citation type="journal article" date="2024" name="Plant">
        <title>Genomic evolution and insights into agronomic trait innovations of Sesamum species.</title>
        <authorList>
            <person name="Miao H."/>
            <person name="Wang L."/>
            <person name="Qu L."/>
            <person name="Liu H."/>
            <person name="Sun Y."/>
            <person name="Le M."/>
            <person name="Wang Q."/>
            <person name="Wei S."/>
            <person name="Zheng Y."/>
            <person name="Lin W."/>
            <person name="Duan Y."/>
            <person name="Cao H."/>
            <person name="Xiong S."/>
            <person name="Wang X."/>
            <person name="Wei L."/>
            <person name="Li C."/>
            <person name="Ma Q."/>
            <person name="Ju M."/>
            <person name="Zhao R."/>
            <person name="Li G."/>
            <person name="Mu C."/>
            <person name="Tian Q."/>
            <person name="Mei H."/>
            <person name="Zhang T."/>
            <person name="Gao T."/>
            <person name="Zhang H."/>
        </authorList>
    </citation>
    <scope>NUCLEOTIDE SEQUENCE</scope>
    <source>
        <strain evidence="4">G02</strain>
    </source>
</reference>
<dbReference type="InterPro" id="IPR039299">
    <property type="entry name" value="SEOA"/>
</dbReference>
<sequence length="466" mass="52889">MMAFELSASVDGRRPDTVQKLIILSDDSVITKQIQDTHTPDGTEINCDSFLQIIEEILYRAVPLGIQAAMQENSIPAGFTERVLETLSYIVNRISSEMAYKCLTSGDAHQIVISLLQLLSNYSWEAKLVLLLAAFVLMYSEFWILVKFRVSSKLASKIAILKQVPEVEKLKKQLDGLNNLIMLMLDLAKSIVEFTKLPALIVDLPELSRAVDNIPTAIYWAARGIVFSAVYTTQLTAANYEDPTLILGTLEKELSALADKNRSSNENLQKQLTDCYQMIEEEKKKSAYEDLVRLVEMNHIDNLKVLRALISGDNDEQPLIEGSTERTIRSGKYIILYGGSDLQEISEFTVTARRIGHQLGIPLEMVYVGTTTKSLQELRPLIDDIKNQRLSNCWDEVMMWFFWTRVASMLLSKIQVEANDEQDAVMQELEKLLMYDRMGTWALFQQRVRCDVNWAWPCSAPLIAKV</sequence>
<feature type="domain" description="Sieve element occlusion C-terminal" evidence="3">
    <location>
        <begin position="323"/>
        <end position="446"/>
    </location>
</feature>
<organism evidence="4">
    <name type="scientific">Sesamum radiatum</name>
    <name type="common">Black benniseed</name>
    <dbReference type="NCBI Taxonomy" id="300843"/>
    <lineage>
        <taxon>Eukaryota</taxon>
        <taxon>Viridiplantae</taxon>
        <taxon>Streptophyta</taxon>
        <taxon>Embryophyta</taxon>
        <taxon>Tracheophyta</taxon>
        <taxon>Spermatophyta</taxon>
        <taxon>Magnoliopsida</taxon>
        <taxon>eudicotyledons</taxon>
        <taxon>Gunneridae</taxon>
        <taxon>Pentapetalae</taxon>
        <taxon>asterids</taxon>
        <taxon>lamiids</taxon>
        <taxon>Lamiales</taxon>
        <taxon>Pedaliaceae</taxon>
        <taxon>Sesamum</taxon>
    </lineage>
</organism>
<dbReference type="InterPro" id="IPR027942">
    <property type="entry name" value="SEO_N"/>
</dbReference>
<reference evidence="4" key="1">
    <citation type="submission" date="2020-06" db="EMBL/GenBank/DDBJ databases">
        <authorList>
            <person name="Li T."/>
            <person name="Hu X."/>
            <person name="Zhang T."/>
            <person name="Song X."/>
            <person name="Zhang H."/>
            <person name="Dai N."/>
            <person name="Sheng W."/>
            <person name="Hou X."/>
            <person name="Wei L."/>
        </authorList>
    </citation>
    <scope>NUCLEOTIDE SEQUENCE</scope>
    <source>
        <strain evidence="4">G02</strain>
        <tissue evidence="4">Leaf</tissue>
    </source>
</reference>
<evidence type="ECO:0000259" key="3">
    <source>
        <dbReference type="Pfam" id="PF14577"/>
    </source>
</evidence>
<dbReference type="Pfam" id="PF14576">
    <property type="entry name" value="SEO_N"/>
    <property type="match status" value="1"/>
</dbReference>
<dbReference type="InterPro" id="IPR027944">
    <property type="entry name" value="SEO_C"/>
</dbReference>
<dbReference type="PANTHER" id="PTHR33232">
    <property type="entry name" value="PROTEIN SIEVE ELEMENT OCCLUSION B-LIKE"/>
    <property type="match status" value="1"/>
</dbReference>
<dbReference type="Pfam" id="PF14577">
    <property type="entry name" value="SEO_C"/>
    <property type="match status" value="1"/>
</dbReference>
<protein>
    <submittedName>
        <fullName evidence="4">Protein SIEVE ELEMENT OCCLUSION B</fullName>
    </submittedName>
</protein>
<gene>
    <name evidence="4" type="ORF">Sradi_3700200</name>
</gene>
<evidence type="ECO:0000259" key="2">
    <source>
        <dbReference type="Pfam" id="PF14576"/>
    </source>
</evidence>
<evidence type="ECO:0000256" key="1">
    <source>
        <dbReference type="SAM" id="Coils"/>
    </source>
</evidence>
<keyword evidence="1" id="KW-0175">Coiled coil</keyword>
<name>A0AAW2PXE5_SESRA</name>
<dbReference type="GO" id="GO:0010088">
    <property type="term" value="P:phloem development"/>
    <property type="evidence" value="ECO:0007669"/>
    <property type="project" value="InterPro"/>
</dbReference>
<feature type="coiled-coil region" evidence="1">
    <location>
        <begin position="247"/>
        <end position="285"/>
    </location>
</feature>
<dbReference type="AlphaFoldDB" id="A0AAW2PXE5"/>
<comment type="caution">
    <text evidence="4">The sequence shown here is derived from an EMBL/GenBank/DDBJ whole genome shotgun (WGS) entry which is preliminary data.</text>
</comment>